<keyword evidence="3" id="KW-1185">Reference proteome</keyword>
<sequence length="314" mass="34404">MMKRYKPSNIAPNDGKKLLAISSVATGVVIGGVVAFISQFFYFIVLFPLVMGGASGAAIAWAVHKGKVRNPLVAMSFAALSGLVMYGTMNYGQYLLFWQEAFKTAEKEMPQTDRATVNQMLETYLKEQTDSSGFVGYLKYAAKKGIDITKSGSKIHLDETFTWFYWLIELAVIEGLAIAAARAAALAPFSEDANDWYDAKQLIGMVENSAKEEILGYINNEHFGKVGSMLDLQGDIPYPHIELHMQSCTAAPSSDSILFLSTATKDSKGNVALKELCSGLISPLQRADLTRAIEEKKTAQNSVVEPKEEKAEEQ</sequence>
<keyword evidence="1" id="KW-0472">Membrane</keyword>
<keyword evidence="1" id="KW-0812">Transmembrane</keyword>
<evidence type="ECO:0000313" key="3">
    <source>
        <dbReference type="Proteomes" id="UP001333818"/>
    </source>
</evidence>
<name>A0AAW9QBJ2_9CYAN</name>
<keyword evidence="1" id="KW-1133">Transmembrane helix</keyword>
<evidence type="ECO:0000313" key="2">
    <source>
        <dbReference type="EMBL" id="MEE3719826.1"/>
    </source>
</evidence>
<reference evidence="2" key="1">
    <citation type="submission" date="2024-01" db="EMBL/GenBank/DDBJ databases">
        <title>Bank of Algae and Cyanobacteria of the Azores (BACA) strain genomes.</title>
        <authorList>
            <person name="Luz R."/>
            <person name="Cordeiro R."/>
            <person name="Fonseca A."/>
            <person name="Goncalves V."/>
        </authorList>
    </citation>
    <scope>NUCLEOTIDE SEQUENCE</scope>
    <source>
        <strain evidence="2">BACA0141</strain>
    </source>
</reference>
<evidence type="ECO:0000256" key="1">
    <source>
        <dbReference type="SAM" id="Phobius"/>
    </source>
</evidence>
<feature type="transmembrane region" description="Helical" evidence="1">
    <location>
        <begin position="70"/>
        <end position="89"/>
    </location>
</feature>
<protein>
    <submittedName>
        <fullName evidence="2">Uncharacterized protein</fullName>
    </submittedName>
</protein>
<gene>
    <name evidence="2" type="ORF">V2H45_24090</name>
</gene>
<comment type="caution">
    <text evidence="2">The sequence shown here is derived from an EMBL/GenBank/DDBJ whole genome shotgun (WGS) entry which is preliminary data.</text>
</comment>
<feature type="transmembrane region" description="Helical" evidence="1">
    <location>
        <begin position="41"/>
        <end position="63"/>
    </location>
</feature>
<dbReference type="EMBL" id="JAZBJZ010000176">
    <property type="protein sequence ID" value="MEE3719826.1"/>
    <property type="molecule type" value="Genomic_DNA"/>
</dbReference>
<dbReference type="AlphaFoldDB" id="A0AAW9QBJ2"/>
<dbReference type="Proteomes" id="UP001333818">
    <property type="component" value="Unassembled WGS sequence"/>
</dbReference>
<accession>A0AAW9QBJ2</accession>
<dbReference type="RefSeq" id="WP_330486263.1">
    <property type="nucleotide sequence ID" value="NZ_JAZBJZ010000176.1"/>
</dbReference>
<proteinExistence type="predicted"/>
<organism evidence="2 3">
    <name type="scientific">Tumidithrix elongata BACA0141</name>
    <dbReference type="NCBI Taxonomy" id="2716417"/>
    <lineage>
        <taxon>Bacteria</taxon>
        <taxon>Bacillati</taxon>
        <taxon>Cyanobacteriota</taxon>
        <taxon>Cyanophyceae</taxon>
        <taxon>Pseudanabaenales</taxon>
        <taxon>Pseudanabaenaceae</taxon>
        <taxon>Tumidithrix</taxon>
        <taxon>Tumidithrix elongata</taxon>
    </lineage>
</organism>